<dbReference type="InterPro" id="IPR011146">
    <property type="entry name" value="HIT-like"/>
</dbReference>
<gene>
    <name evidence="5" type="ORF">CLTEP_15750</name>
</gene>
<dbReference type="SUPFAM" id="SSF54197">
    <property type="entry name" value="HIT-like"/>
    <property type="match status" value="1"/>
</dbReference>
<organism evidence="5 6">
    <name type="scientific">Clostridium tepidiprofundi DSM 19306</name>
    <dbReference type="NCBI Taxonomy" id="1121338"/>
    <lineage>
        <taxon>Bacteria</taxon>
        <taxon>Bacillati</taxon>
        <taxon>Bacillota</taxon>
        <taxon>Clostridia</taxon>
        <taxon>Eubacteriales</taxon>
        <taxon>Clostridiaceae</taxon>
        <taxon>Clostridium</taxon>
    </lineage>
</organism>
<dbReference type="InterPro" id="IPR019808">
    <property type="entry name" value="Histidine_triad_CS"/>
</dbReference>
<dbReference type="GO" id="GO:0016787">
    <property type="term" value="F:hydrolase activity"/>
    <property type="evidence" value="ECO:0007669"/>
    <property type="project" value="UniProtKB-KW"/>
</dbReference>
<dbReference type="EC" id="3.-.-.-" evidence="5"/>
<evidence type="ECO:0000313" key="5">
    <source>
        <dbReference type="EMBL" id="KYH34526.1"/>
    </source>
</evidence>
<dbReference type="PROSITE" id="PS51084">
    <property type="entry name" value="HIT_2"/>
    <property type="match status" value="1"/>
</dbReference>
<keyword evidence="5" id="KW-0378">Hydrolase</keyword>
<dbReference type="Proteomes" id="UP000075531">
    <property type="component" value="Unassembled WGS sequence"/>
</dbReference>
<evidence type="ECO:0000256" key="2">
    <source>
        <dbReference type="PIRSR" id="PIRSR601310-3"/>
    </source>
</evidence>
<dbReference type="PROSITE" id="PS00892">
    <property type="entry name" value="HIT_1"/>
    <property type="match status" value="1"/>
</dbReference>
<feature type="short sequence motif" description="Histidine triad motif" evidence="2 3">
    <location>
        <begin position="98"/>
        <end position="102"/>
    </location>
</feature>
<name>A0A151B3R0_9CLOT</name>
<evidence type="ECO:0000313" key="6">
    <source>
        <dbReference type="Proteomes" id="UP000075531"/>
    </source>
</evidence>
<accession>A0A151B3R0</accession>
<dbReference type="Gene3D" id="3.30.428.10">
    <property type="entry name" value="HIT-like"/>
    <property type="match status" value="1"/>
</dbReference>
<sequence length="114" mass="12885">MENCIFCKIINNEIPSEKVYEDDKVLCFKDINPEAPVHILIIPKEHISSVNELNEENADIISYIFLIAKKLAKQLGIAENGYRIVNNCGNDGGQTVEHIHFHMLGGRNLQWPPG</sequence>
<dbReference type="Pfam" id="PF01230">
    <property type="entry name" value="HIT"/>
    <property type="match status" value="1"/>
</dbReference>
<feature type="domain" description="HIT" evidence="4">
    <location>
        <begin position="5"/>
        <end position="114"/>
    </location>
</feature>
<dbReference type="PRINTS" id="PR00332">
    <property type="entry name" value="HISTRIAD"/>
</dbReference>
<dbReference type="STRING" id="1121338.CLTEP_15750"/>
<keyword evidence="6" id="KW-1185">Reference proteome</keyword>
<protein>
    <submittedName>
        <fullName evidence="5">HIT-like protein</fullName>
        <ecNumber evidence="5">3.-.-.-</ecNumber>
    </submittedName>
</protein>
<dbReference type="AlphaFoldDB" id="A0A151B3R0"/>
<evidence type="ECO:0000259" key="4">
    <source>
        <dbReference type="PROSITE" id="PS51084"/>
    </source>
</evidence>
<dbReference type="PANTHER" id="PTHR23089">
    <property type="entry name" value="HISTIDINE TRIAD HIT PROTEIN"/>
    <property type="match status" value="1"/>
</dbReference>
<dbReference type="PATRIC" id="fig|1121338.3.peg.1619"/>
<dbReference type="InterPro" id="IPR001310">
    <property type="entry name" value="Histidine_triad_HIT"/>
</dbReference>
<evidence type="ECO:0000256" key="1">
    <source>
        <dbReference type="PIRSR" id="PIRSR601310-1"/>
    </source>
</evidence>
<dbReference type="EMBL" id="LTBA01000015">
    <property type="protein sequence ID" value="KYH34526.1"/>
    <property type="molecule type" value="Genomic_DNA"/>
</dbReference>
<dbReference type="InterPro" id="IPR036265">
    <property type="entry name" value="HIT-like_sf"/>
</dbReference>
<dbReference type="OrthoDB" id="9784774at2"/>
<dbReference type="RefSeq" id="WP_066825031.1">
    <property type="nucleotide sequence ID" value="NZ_LTBA01000015.1"/>
</dbReference>
<dbReference type="CDD" id="cd01276">
    <property type="entry name" value="PKCI_related"/>
    <property type="match status" value="1"/>
</dbReference>
<reference evidence="5 6" key="1">
    <citation type="submission" date="2016-02" db="EMBL/GenBank/DDBJ databases">
        <title>Genome sequence of Clostridium tepidiprofundi DSM 19306.</title>
        <authorList>
            <person name="Poehlein A."/>
            <person name="Daniel R."/>
        </authorList>
    </citation>
    <scope>NUCLEOTIDE SEQUENCE [LARGE SCALE GENOMIC DNA]</scope>
    <source>
        <strain evidence="5 6">DSM 19306</strain>
    </source>
</reference>
<proteinExistence type="predicted"/>
<evidence type="ECO:0000256" key="3">
    <source>
        <dbReference type="PROSITE-ProRule" id="PRU00464"/>
    </source>
</evidence>
<feature type="active site" description="Tele-AMP-histidine intermediate" evidence="1">
    <location>
        <position position="100"/>
    </location>
</feature>
<comment type="caution">
    <text evidence="5">The sequence shown here is derived from an EMBL/GenBank/DDBJ whole genome shotgun (WGS) entry which is preliminary data.</text>
</comment>